<dbReference type="Proteomes" id="UP001249020">
    <property type="component" value="Unassembled WGS sequence"/>
</dbReference>
<dbReference type="AlphaFoldDB" id="A0AAW8R4W6"/>
<keyword evidence="4" id="KW-1185">Reference proteome</keyword>
<accession>A0AAW8R4W6</accession>
<comment type="caution">
    <text evidence="3">The sequence shown here is derived from an EMBL/GenBank/DDBJ whole genome shotgun (WGS) entry which is preliminary data.</text>
</comment>
<proteinExistence type="predicted"/>
<evidence type="ECO:0000256" key="1">
    <source>
        <dbReference type="SAM" id="SignalP"/>
    </source>
</evidence>
<sequence>MKKYQRIMQLALIFPMLVTSLHAYSHETTTGKHGTAHYLANEGIMVEAGEYKVLFDPFFHNDYGTYQLVPEKILAAIMANEAPYNDIDIVFVSHAHGDHFNADDMLAYLQEHNTVHLVAPSQAIQKLAVLEGFKEIETRIEAIALEYKDKPVSFKVKDIIIDAVRIPHAGWPGRADVSNIVFRVTLPSKEHTTTYIHMGDADPNDTHFRPLLSYWQKQETDLAFPPYWFFLSSEGNYILDYRINAKRSVGVHVPLKVPAQLIQTGKPYFSVPGESISVPID</sequence>
<organism evidence="3 4">
    <name type="scientific">Brumicola blandensis</name>
    <dbReference type="NCBI Taxonomy" id="3075611"/>
    <lineage>
        <taxon>Bacteria</taxon>
        <taxon>Pseudomonadati</taxon>
        <taxon>Pseudomonadota</taxon>
        <taxon>Gammaproteobacteria</taxon>
        <taxon>Alteromonadales</taxon>
        <taxon>Alteromonadaceae</taxon>
        <taxon>Brumicola</taxon>
    </lineage>
</organism>
<evidence type="ECO:0000259" key="2">
    <source>
        <dbReference type="Pfam" id="PF12706"/>
    </source>
</evidence>
<dbReference type="EMBL" id="JAVRIE010000005">
    <property type="protein sequence ID" value="MDT0583469.1"/>
    <property type="molecule type" value="Genomic_DNA"/>
</dbReference>
<gene>
    <name evidence="3" type="ORF">RM544_13050</name>
</gene>
<reference evidence="3 4" key="1">
    <citation type="submission" date="2023-09" db="EMBL/GenBank/DDBJ databases">
        <authorList>
            <person name="Rey-Velasco X."/>
        </authorList>
    </citation>
    <scope>NUCLEOTIDE SEQUENCE [LARGE SCALE GENOMIC DNA]</scope>
    <source>
        <strain evidence="3 4">W409</strain>
    </source>
</reference>
<feature type="domain" description="Metallo-beta-lactamase" evidence="2">
    <location>
        <begin position="52"/>
        <end position="202"/>
    </location>
</feature>
<dbReference type="SUPFAM" id="SSF56281">
    <property type="entry name" value="Metallo-hydrolase/oxidoreductase"/>
    <property type="match status" value="1"/>
</dbReference>
<protein>
    <submittedName>
        <fullName evidence="3">MBL fold metallo-hydrolase</fullName>
    </submittedName>
</protein>
<dbReference type="InterPro" id="IPR001279">
    <property type="entry name" value="Metallo-B-lactamas"/>
</dbReference>
<dbReference type="RefSeq" id="WP_311362238.1">
    <property type="nucleotide sequence ID" value="NZ_JAVRIE010000005.1"/>
</dbReference>
<evidence type="ECO:0000313" key="3">
    <source>
        <dbReference type="EMBL" id="MDT0583469.1"/>
    </source>
</evidence>
<dbReference type="InterPro" id="IPR036866">
    <property type="entry name" value="RibonucZ/Hydroxyglut_hydro"/>
</dbReference>
<dbReference type="Pfam" id="PF12706">
    <property type="entry name" value="Lactamase_B_2"/>
    <property type="match status" value="1"/>
</dbReference>
<feature type="chain" id="PRO_5043768205" evidence="1">
    <location>
        <begin position="26"/>
        <end position="281"/>
    </location>
</feature>
<keyword evidence="1" id="KW-0732">Signal</keyword>
<name>A0AAW8R4W6_9ALTE</name>
<dbReference type="Gene3D" id="3.60.15.10">
    <property type="entry name" value="Ribonuclease Z/Hydroxyacylglutathione hydrolase-like"/>
    <property type="match status" value="1"/>
</dbReference>
<feature type="signal peptide" evidence="1">
    <location>
        <begin position="1"/>
        <end position="25"/>
    </location>
</feature>
<evidence type="ECO:0000313" key="4">
    <source>
        <dbReference type="Proteomes" id="UP001249020"/>
    </source>
</evidence>